<gene>
    <name evidence="2" type="ORF">H7I73_24230</name>
</gene>
<dbReference type="Gene3D" id="3.30.420.240">
    <property type="match status" value="1"/>
</dbReference>
<dbReference type="RefSeq" id="WP_185656613.1">
    <property type="nucleotide sequence ID" value="NZ_JACLAG010000010.1"/>
</dbReference>
<organism evidence="2 3">
    <name type="scientific">Citrobacter cronae</name>
    <dbReference type="NCBI Taxonomy" id="1748967"/>
    <lineage>
        <taxon>Bacteria</taxon>
        <taxon>Pseudomonadati</taxon>
        <taxon>Pseudomonadota</taxon>
        <taxon>Gammaproteobacteria</taxon>
        <taxon>Enterobacterales</taxon>
        <taxon>Enterobacteriaceae</taxon>
        <taxon>Citrobacter</taxon>
        <taxon>Citrobacter freundii complex</taxon>
    </lineage>
</organism>
<proteinExistence type="predicted"/>
<sequence>MAAITKRSITEDPRWQELVKLYRYDWVTAAEVLFNKIPTWQQEEIIESVQQTGSWTTVSSGHGTGKSDMTAIMILCYLMFFPESRIIIVANKLQQVKTGIFKYIRQNWKECLKRFPWLGQYFTLADVTFYENASKGSWEVIAKGFRLGNEEALAGEHAEHLLYIIDEASGVSDKAFGIIKGALTQEDNRLMLISQPTRTAGEFYDSHHRLARTEANPNGLYNAIKLNSEESPLVTLKFIREKLVDYGGRESPEYLIKVRGEFPSSLSGYLLGRDECERAQRRKVPLAMGWGWICCCDVGNGRDKSVMGIFRVSGYGKHRRVVPHLVKEMEATVTPSRFADFIFSECDPEKYPNIQIAIDGDGVGATTADVLEEKHGIIAQRIRWGKRMHTKKDKERFINQRAYANIMAKMAVQQGRLKFDKGGKAVDQACKIPCGLNEAGQWYMVPKEQMREKLNIKSPDHWDVYCFTQLVDFTPANEETFHDEEETRSEAEEWLRRRRAS</sequence>
<comment type="caution">
    <text evidence="2">The sequence shown here is derived from an EMBL/GenBank/DDBJ whole genome shotgun (WGS) entry which is preliminary data.</text>
</comment>
<dbReference type="EMBL" id="JACLAG010000010">
    <property type="protein sequence ID" value="MBC2622752.1"/>
    <property type="molecule type" value="Genomic_DNA"/>
</dbReference>
<dbReference type="Gene3D" id="3.40.50.300">
    <property type="entry name" value="P-loop containing nucleotide triphosphate hydrolases"/>
    <property type="match status" value="1"/>
</dbReference>
<protein>
    <submittedName>
        <fullName evidence="2">Terminase</fullName>
    </submittedName>
</protein>
<accession>A0A7X1BTD8</accession>
<name>A0A7X1BTD8_9ENTR</name>
<evidence type="ECO:0000256" key="1">
    <source>
        <dbReference type="SAM" id="MobiDB-lite"/>
    </source>
</evidence>
<dbReference type="Proteomes" id="UP000548504">
    <property type="component" value="Unassembled WGS sequence"/>
</dbReference>
<reference evidence="2 3" key="1">
    <citation type="submission" date="2020-08" db="EMBL/GenBank/DDBJ databases">
        <title>Emergence and comparative genomics analysis of Citrobacter in Fennec fox imported from North Africa to China.</title>
        <authorList>
            <person name="Zheng B."/>
        </authorList>
    </citation>
    <scope>NUCLEOTIDE SEQUENCE [LARGE SCALE GENOMIC DNA]</scope>
    <source>
        <strain evidence="2 3">FF141</strain>
    </source>
</reference>
<evidence type="ECO:0000313" key="2">
    <source>
        <dbReference type="EMBL" id="MBC2622752.1"/>
    </source>
</evidence>
<evidence type="ECO:0000313" key="3">
    <source>
        <dbReference type="Proteomes" id="UP000548504"/>
    </source>
</evidence>
<dbReference type="AlphaFoldDB" id="A0A7X1BTD8"/>
<dbReference type="InterPro" id="IPR027417">
    <property type="entry name" value="P-loop_NTPase"/>
</dbReference>
<feature type="region of interest" description="Disordered" evidence="1">
    <location>
        <begin position="478"/>
        <end position="501"/>
    </location>
</feature>